<dbReference type="Gene3D" id="3.40.50.300">
    <property type="entry name" value="P-loop containing nucleotide triphosphate hydrolases"/>
    <property type="match status" value="1"/>
</dbReference>
<dbReference type="GO" id="GO:0000785">
    <property type="term" value="C:chromatin"/>
    <property type="evidence" value="ECO:0007669"/>
    <property type="project" value="TreeGrafter"/>
</dbReference>
<name>A0AAN9SY67_PSOTE</name>
<accession>A0AAN9SY67</accession>
<protein>
    <submittedName>
        <fullName evidence="2">Uncharacterized protein</fullName>
    </submittedName>
</protein>
<dbReference type="GO" id="GO:0034728">
    <property type="term" value="P:nucleosome organization"/>
    <property type="evidence" value="ECO:0007669"/>
    <property type="project" value="TreeGrafter"/>
</dbReference>
<dbReference type="GO" id="GO:0003677">
    <property type="term" value="F:DNA binding"/>
    <property type="evidence" value="ECO:0007669"/>
    <property type="project" value="TreeGrafter"/>
</dbReference>
<dbReference type="EMBL" id="JAYMYS010000001">
    <property type="protein sequence ID" value="KAK7409825.1"/>
    <property type="molecule type" value="Genomic_DNA"/>
</dbReference>
<dbReference type="PANTHER" id="PTHR45623">
    <property type="entry name" value="CHROMODOMAIN-HELICASE-DNA-BINDING PROTEIN 3-RELATED-RELATED"/>
    <property type="match status" value="1"/>
</dbReference>
<dbReference type="GO" id="GO:0140658">
    <property type="term" value="F:ATP-dependent chromatin remodeler activity"/>
    <property type="evidence" value="ECO:0007669"/>
    <property type="project" value="TreeGrafter"/>
</dbReference>
<organism evidence="2 3">
    <name type="scientific">Psophocarpus tetragonolobus</name>
    <name type="common">Winged bean</name>
    <name type="synonym">Dolichos tetragonolobus</name>
    <dbReference type="NCBI Taxonomy" id="3891"/>
    <lineage>
        <taxon>Eukaryota</taxon>
        <taxon>Viridiplantae</taxon>
        <taxon>Streptophyta</taxon>
        <taxon>Embryophyta</taxon>
        <taxon>Tracheophyta</taxon>
        <taxon>Spermatophyta</taxon>
        <taxon>Magnoliopsida</taxon>
        <taxon>eudicotyledons</taxon>
        <taxon>Gunneridae</taxon>
        <taxon>Pentapetalae</taxon>
        <taxon>rosids</taxon>
        <taxon>fabids</taxon>
        <taxon>Fabales</taxon>
        <taxon>Fabaceae</taxon>
        <taxon>Papilionoideae</taxon>
        <taxon>50 kb inversion clade</taxon>
        <taxon>NPAAA clade</taxon>
        <taxon>indigoferoid/millettioid clade</taxon>
        <taxon>Phaseoleae</taxon>
        <taxon>Psophocarpus</taxon>
    </lineage>
</organism>
<dbReference type="GO" id="GO:0016887">
    <property type="term" value="F:ATP hydrolysis activity"/>
    <property type="evidence" value="ECO:0007669"/>
    <property type="project" value="TreeGrafter"/>
</dbReference>
<evidence type="ECO:0000313" key="2">
    <source>
        <dbReference type="EMBL" id="KAK7409825.1"/>
    </source>
</evidence>
<dbReference type="Proteomes" id="UP001386955">
    <property type="component" value="Unassembled WGS sequence"/>
</dbReference>
<comment type="caution">
    <text evidence="2">The sequence shown here is derived from an EMBL/GenBank/DDBJ whole genome shotgun (WGS) entry which is preliminary data.</text>
</comment>
<dbReference type="AlphaFoldDB" id="A0AAN9SY67"/>
<keyword evidence="1" id="KW-0539">Nucleus</keyword>
<reference evidence="2 3" key="1">
    <citation type="submission" date="2024-01" db="EMBL/GenBank/DDBJ databases">
        <title>The genomes of 5 underutilized Papilionoideae crops provide insights into root nodulation and disease resistanc.</title>
        <authorList>
            <person name="Jiang F."/>
        </authorList>
    </citation>
    <scope>NUCLEOTIDE SEQUENCE [LARGE SCALE GENOMIC DNA]</scope>
    <source>
        <strain evidence="2">DUOXIRENSHENG_FW03</strain>
        <tissue evidence="2">Leaves</tissue>
    </source>
</reference>
<dbReference type="GO" id="GO:0005634">
    <property type="term" value="C:nucleus"/>
    <property type="evidence" value="ECO:0007669"/>
    <property type="project" value="TreeGrafter"/>
</dbReference>
<dbReference type="PANTHER" id="PTHR45623:SF14">
    <property type="entry name" value="CHROMODOMAIN-HELICASE-DNA-BINDING PROTEIN 1"/>
    <property type="match status" value="1"/>
</dbReference>
<evidence type="ECO:0000313" key="3">
    <source>
        <dbReference type="Proteomes" id="UP001386955"/>
    </source>
</evidence>
<sequence length="75" mass="8441">MVSLLNIMVELKKCCNHPFLFESADHGYGGDSVSSDSSKLERMVFSSGKLVILDKLLVRLHETKHRVLIFSQVCC</sequence>
<dbReference type="SUPFAM" id="SSF52540">
    <property type="entry name" value="P-loop containing nucleoside triphosphate hydrolases"/>
    <property type="match status" value="1"/>
</dbReference>
<dbReference type="GO" id="GO:0042393">
    <property type="term" value="F:histone binding"/>
    <property type="evidence" value="ECO:0007669"/>
    <property type="project" value="TreeGrafter"/>
</dbReference>
<proteinExistence type="predicted"/>
<dbReference type="InterPro" id="IPR027417">
    <property type="entry name" value="P-loop_NTPase"/>
</dbReference>
<evidence type="ECO:0000256" key="1">
    <source>
        <dbReference type="ARBA" id="ARBA00023242"/>
    </source>
</evidence>
<dbReference type="GO" id="GO:0003682">
    <property type="term" value="F:chromatin binding"/>
    <property type="evidence" value="ECO:0007669"/>
    <property type="project" value="TreeGrafter"/>
</dbReference>
<gene>
    <name evidence="2" type="ORF">VNO78_00164</name>
</gene>
<keyword evidence="3" id="KW-1185">Reference proteome</keyword>